<feature type="region of interest" description="Disordered" evidence="5">
    <location>
        <begin position="1"/>
        <end position="38"/>
    </location>
</feature>
<dbReference type="InParanoid" id="A0A1Y2FXS4"/>
<dbReference type="EMBL" id="MCGR01000008">
    <property type="protein sequence ID" value="ORY88862.1"/>
    <property type="molecule type" value="Genomic_DNA"/>
</dbReference>
<dbReference type="InterPro" id="IPR044998">
    <property type="entry name" value="Timeless"/>
</dbReference>
<keyword evidence="4" id="KW-0131">Cell cycle</keyword>
<dbReference type="FunCoup" id="A0A1Y2FXS4">
    <property type="interactions" value="99"/>
</dbReference>
<evidence type="ECO:0000256" key="1">
    <source>
        <dbReference type="ARBA" id="ARBA00004123"/>
    </source>
</evidence>
<dbReference type="AlphaFoldDB" id="A0A1Y2FXS4"/>
<feature type="region of interest" description="Disordered" evidence="5">
    <location>
        <begin position="822"/>
        <end position="849"/>
    </location>
</feature>
<sequence>MARRYSDDEGMQDNPEEPEEDYYSESDQEGGPATAQQRKYEALKPPIASLCSALGGVEEFRTEDGEIYSEYSLGDQVVGCLKDLKRFWRMDERDDDRTVSRIFHDVGLLKNDLIPILLTTLGTSAKGDRIALACVELIGAMTWPINVAEELRDAQLLDELRKSIDYTSLISAQLSYKAIILRTGALRAMFQLMSPALTKTRRERTNKDENIISLVLHTFRNLAALKDRVSISDSADAIEQSGLQSEYIQQLASEQIFDLLIAIAHNAESSEYAPWNMVALDIFHLIFRCVKPTELMIPANKIDENRLKDLLDLEGKKKKTAAKLSTSRHSRFGTTVALKAGKQQYIMHKQSTLHVGAEQTMDKIKRSKAKKIRQDDDLAPPSHLRPEAVECLRTVALSFLDSAFNPFFSSVLKDIRMERLKVKESDTIRFLFLSRFFLEFFLLVYADEKRQGIDPQSDAGHDFDLIAEMTEPQSIGFVTGRMKAALEEKPPLWTDLHAGIDCYIQILLVIEALQLSGVQDHIDVAEILQHKLYYEAESLDMVLTVITKYNQQSHKYLDSVINLAYVLLRMLEKYSKSKAYMYVRKKKSRASKKKKKAQGLDEGDGIGMGDEEEDEIDRNAISFAEHAFNFEHFEQRFAEEAVLDTFMVYLESYKTFQDPEQLKRIVSLMHRQAVKSKTETLFFKPTVLELFQRILQDEALSASKDQQSSDLKKLVEYILKKFFKAAKEKPLLLVEAFFPKTSKQLRKSRHGDVDYYESSEDEGPGFKFLKAGEVEVQPGFSLTQQVGIAVACLVDAGDLPLVELIQAQLVLASAARTEIVLTTDGDNSAQPDEEDDGSDEALRKKASRLAGPSKDALALFTPHAVDFGGEETTKAATVNAHFKLLMTLLQWEKTEVPDSDELVWSIPTSVLPSTLDGDHKIIADFLLDPVDPNGKTAADLLRKKRKAPVRKRKERAPRLNSDGEEVEEEPDAPARKRQKKRKEEAEAYKSAQFIEDSDDDEAADAAFFAREAELRLKIAQGIIVPVAATGSKVKKVKATPATSSAAKSKSKGKGKKKQQDSDSDSDEGGHRVTRRPKKGPKKTTFNSELVSDISDDDELMGNLQKMVDKEGAQGQGLSTSPSDGGRKRSASVTSTLESSPAPSAAKVVQKLTAGSDSEEEEAVGAVSQAKKKRRVVLDSDDDE</sequence>
<dbReference type="Pfam" id="PF04821">
    <property type="entry name" value="TIMELESS"/>
    <property type="match status" value="1"/>
</dbReference>
<keyword evidence="8" id="KW-1185">Reference proteome</keyword>
<gene>
    <name evidence="7" type="ORF">BCR35DRAFT_288681</name>
</gene>
<feature type="compositionally biased region" description="Basic residues" evidence="5">
    <location>
        <begin position="1071"/>
        <end position="1081"/>
    </location>
</feature>
<evidence type="ECO:0000313" key="8">
    <source>
        <dbReference type="Proteomes" id="UP000193467"/>
    </source>
</evidence>
<dbReference type="GO" id="GO:0000076">
    <property type="term" value="P:DNA replication checkpoint signaling"/>
    <property type="evidence" value="ECO:0007669"/>
    <property type="project" value="TreeGrafter"/>
</dbReference>
<reference evidence="7 8" key="1">
    <citation type="submission" date="2016-07" db="EMBL/GenBank/DDBJ databases">
        <title>Pervasive Adenine N6-methylation of Active Genes in Fungi.</title>
        <authorList>
            <consortium name="DOE Joint Genome Institute"/>
            <person name="Mondo S.J."/>
            <person name="Dannebaum R.O."/>
            <person name="Kuo R.C."/>
            <person name="Labutti K."/>
            <person name="Haridas S."/>
            <person name="Kuo A."/>
            <person name="Salamov A."/>
            <person name="Ahrendt S.R."/>
            <person name="Lipzen A."/>
            <person name="Sullivan W."/>
            <person name="Andreopoulos W.B."/>
            <person name="Clum A."/>
            <person name="Lindquist E."/>
            <person name="Daum C."/>
            <person name="Ramamoorthy G.K."/>
            <person name="Gryganskyi A."/>
            <person name="Culley D."/>
            <person name="Magnuson J.K."/>
            <person name="James T.Y."/>
            <person name="O'Malley M.A."/>
            <person name="Stajich J.E."/>
            <person name="Spatafora J.W."/>
            <person name="Visel A."/>
            <person name="Grigoriev I.V."/>
        </authorList>
    </citation>
    <scope>NUCLEOTIDE SEQUENCE [LARGE SCALE GENOMIC DNA]</scope>
    <source>
        <strain evidence="7 8">62-1032</strain>
    </source>
</reference>
<feature type="compositionally biased region" description="Basic residues" evidence="5">
    <location>
        <begin position="942"/>
        <end position="955"/>
    </location>
</feature>
<dbReference type="InterPro" id="IPR006906">
    <property type="entry name" value="Timeless_N"/>
</dbReference>
<evidence type="ECO:0000259" key="6">
    <source>
        <dbReference type="Pfam" id="PF04821"/>
    </source>
</evidence>
<feature type="region of interest" description="Disordered" evidence="5">
    <location>
        <begin position="1029"/>
        <end position="1183"/>
    </location>
</feature>
<feature type="compositionally biased region" description="Acidic residues" evidence="5">
    <location>
        <begin position="8"/>
        <end position="28"/>
    </location>
</feature>
<dbReference type="GO" id="GO:0043111">
    <property type="term" value="P:replication fork arrest"/>
    <property type="evidence" value="ECO:0007669"/>
    <property type="project" value="TreeGrafter"/>
</dbReference>
<feature type="domain" description="Timeless N-terminal" evidence="6">
    <location>
        <begin position="70"/>
        <end position="337"/>
    </location>
</feature>
<dbReference type="STRING" id="106004.A0A1Y2FXS4"/>
<dbReference type="GO" id="GO:0031298">
    <property type="term" value="C:replication fork protection complex"/>
    <property type="evidence" value="ECO:0007669"/>
    <property type="project" value="TreeGrafter"/>
</dbReference>
<comment type="caution">
    <text evidence="7">The sequence shown here is derived from an EMBL/GenBank/DDBJ whole genome shotgun (WGS) entry which is preliminary data.</text>
</comment>
<dbReference type="GO" id="GO:0003677">
    <property type="term" value="F:DNA binding"/>
    <property type="evidence" value="ECO:0007669"/>
    <property type="project" value="TreeGrafter"/>
</dbReference>
<comment type="subcellular location">
    <subcellularLocation>
        <location evidence="1">Nucleus</location>
    </subcellularLocation>
</comment>
<evidence type="ECO:0000256" key="3">
    <source>
        <dbReference type="ARBA" id="ARBA00023242"/>
    </source>
</evidence>
<dbReference type="PANTHER" id="PTHR22940">
    <property type="entry name" value="TIMEOUT/TIMELESS-2"/>
    <property type="match status" value="1"/>
</dbReference>
<evidence type="ECO:0000256" key="4">
    <source>
        <dbReference type="ARBA" id="ARBA00023306"/>
    </source>
</evidence>
<protein>
    <submittedName>
        <fullName evidence="7">Timeless protein-domain-containing protein</fullName>
    </submittedName>
</protein>
<evidence type="ECO:0000313" key="7">
    <source>
        <dbReference type="EMBL" id="ORY88862.1"/>
    </source>
</evidence>
<keyword evidence="3" id="KW-0539">Nucleus</keyword>
<keyword evidence="2" id="KW-0236">DNA replication inhibitor</keyword>
<dbReference type="OrthoDB" id="310853at2759"/>
<dbReference type="GO" id="GO:0006281">
    <property type="term" value="P:DNA repair"/>
    <property type="evidence" value="ECO:0007669"/>
    <property type="project" value="TreeGrafter"/>
</dbReference>
<organism evidence="7 8">
    <name type="scientific">Leucosporidium creatinivorum</name>
    <dbReference type="NCBI Taxonomy" id="106004"/>
    <lineage>
        <taxon>Eukaryota</taxon>
        <taxon>Fungi</taxon>
        <taxon>Dikarya</taxon>
        <taxon>Basidiomycota</taxon>
        <taxon>Pucciniomycotina</taxon>
        <taxon>Microbotryomycetes</taxon>
        <taxon>Leucosporidiales</taxon>
        <taxon>Leucosporidium</taxon>
    </lineage>
</organism>
<name>A0A1Y2FXS4_9BASI</name>
<feature type="compositionally biased region" description="Acidic residues" evidence="5">
    <location>
        <begin position="962"/>
        <end position="971"/>
    </location>
</feature>
<dbReference type="Proteomes" id="UP000193467">
    <property type="component" value="Unassembled WGS sequence"/>
</dbReference>
<dbReference type="PANTHER" id="PTHR22940:SF4">
    <property type="entry name" value="PROTEIN TIMELESS HOMOLOG"/>
    <property type="match status" value="1"/>
</dbReference>
<evidence type="ECO:0000256" key="2">
    <source>
        <dbReference type="ARBA" id="ARBA00022880"/>
    </source>
</evidence>
<accession>A0A1Y2FXS4</accession>
<proteinExistence type="predicted"/>
<evidence type="ECO:0000256" key="5">
    <source>
        <dbReference type="SAM" id="MobiDB-lite"/>
    </source>
</evidence>
<feature type="region of interest" description="Disordered" evidence="5">
    <location>
        <begin position="941"/>
        <end position="983"/>
    </location>
</feature>
<feature type="compositionally biased region" description="Polar residues" evidence="5">
    <location>
        <begin position="1130"/>
        <end position="1141"/>
    </location>
</feature>